<organism evidence="1 2">
    <name type="scientific">Racocetra persica</name>
    <dbReference type="NCBI Taxonomy" id="160502"/>
    <lineage>
        <taxon>Eukaryota</taxon>
        <taxon>Fungi</taxon>
        <taxon>Fungi incertae sedis</taxon>
        <taxon>Mucoromycota</taxon>
        <taxon>Glomeromycotina</taxon>
        <taxon>Glomeromycetes</taxon>
        <taxon>Diversisporales</taxon>
        <taxon>Gigasporaceae</taxon>
        <taxon>Racocetra</taxon>
    </lineage>
</organism>
<accession>A0ACA9SKZ2</accession>
<feature type="non-terminal residue" evidence="1">
    <location>
        <position position="111"/>
    </location>
</feature>
<comment type="caution">
    <text evidence="1">The sequence shown here is derived from an EMBL/GenBank/DDBJ whole genome shotgun (WGS) entry which is preliminary data.</text>
</comment>
<evidence type="ECO:0000313" key="1">
    <source>
        <dbReference type="EMBL" id="CAG8841489.1"/>
    </source>
</evidence>
<evidence type="ECO:0000313" key="2">
    <source>
        <dbReference type="Proteomes" id="UP000789920"/>
    </source>
</evidence>
<dbReference type="EMBL" id="CAJVQC010130529">
    <property type="protein sequence ID" value="CAG8841489.1"/>
    <property type="molecule type" value="Genomic_DNA"/>
</dbReference>
<reference evidence="1" key="1">
    <citation type="submission" date="2021-06" db="EMBL/GenBank/DDBJ databases">
        <authorList>
            <person name="Kallberg Y."/>
            <person name="Tangrot J."/>
            <person name="Rosling A."/>
        </authorList>
    </citation>
    <scope>NUCLEOTIDE SEQUENCE</scope>
    <source>
        <strain evidence="1">MA461A</strain>
    </source>
</reference>
<protein>
    <submittedName>
        <fullName evidence="1">554_t:CDS:1</fullName>
    </submittedName>
</protein>
<sequence>SGRIIKEAQRRLSRKYYSRQVANNLVKKHDSIAVEDLNVKSMLKKKLGDGKRSLRRSLLEVKFGILLKVIAEAAEIATRQFVPVESKNTSQICSDCGELLKDKLELNQRTF</sequence>
<proteinExistence type="predicted"/>
<dbReference type="Proteomes" id="UP000789920">
    <property type="component" value="Unassembled WGS sequence"/>
</dbReference>
<keyword evidence="2" id="KW-1185">Reference proteome</keyword>
<gene>
    <name evidence="1" type="ORF">RPERSI_LOCUS31899</name>
</gene>
<name>A0ACA9SKZ2_9GLOM</name>
<feature type="non-terminal residue" evidence="1">
    <location>
        <position position="1"/>
    </location>
</feature>